<dbReference type="InterPro" id="IPR016166">
    <property type="entry name" value="FAD-bd_PCMH"/>
</dbReference>
<dbReference type="STRING" id="177439.DP1724"/>
<dbReference type="Proteomes" id="UP000000602">
    <property type="component" value="Chromosome"/>
</dbReference>
<dbReference type="InterPro" id="IPR005107">
    <property type="entry name" value="CO_DH_flav_C"/>
</dbReference>
<dbReference type="SMART" id="SM01092">
    <property type="entry name" value="CO_deh_flav_C"/>
    <property type="match status" value="1"/>
</dbReference>
<dbReference type="PROSITE" id="PS51387">
    <property type="entry name" value="FAD_PCMH"/>
    <property type="match status" value="1"/>
</dbReference>
<protein>
    <submittedName>
        <fullName evidence="3">Probable oxidoreductase (Molybdopterin binding subunit)</fullName>
    </submittedName>
</protein>
<dbReference type="AlphaFoldDB" id="Q6AMH2"/>
<dbReference type="HOGENOM" id="CLU_058050_1_0_7"/>
<sequence length="325" mass="34992">MKPFNHINASSLEEASKVLIDSEKKACCIAGGTDLLGCLKDELWLEYPETVVNLKTIPGLDAIREDEDGLHIGALVKLTELAESPLVLSGYAGLAHAASKTASILLRNMGTVAGNICQENRCWYYRYPDKLGGKIPCIRKGGKKCLAVPGDHRFHSIFGQVNRCIAVNPSDTAPAFVALGAVVKTTLRDIPIAEFFSAEHGKQSTVLEPGEIVREIFVPKTAARSAFTKIAYRKSIDFALLNCAVALCFDGELVTSARICLNGVFNNPKSCPEAEEFLIGKKISEETARQAGELALATAKPTPQTAYKVPIAERTVADTILMAGV</sequence>
<proteinExistence type="predicted"/>
<dbReference type="Gene3D" id="3.30.390.50">
    <property type="entry name" value="CO dehydrogenase flavoprotein, C-terminal domain"/>
    <property type="match status" value="1"/>
</dbReference>
<reference evidence="4" key="1">
    <citation type="journal article" date="2004" name="Environ. Microbiol.">
        <title>The genome of Desulfotalea psychrophila, a sulfate-reducing bacterium from permanently cold Arctic sediments.</title>
        <authorList>
            <person name="Rabus R."/>
            <person name="Ruepp A."/>
            <person name="Frickey T."/>
            <person name="Rattei T."/>
            <person name="Fartmann B."/>
            <person name="Stark M."/>
            <person name="Bauer M."/>
            <person name="Zibat A."/>
            <person name="Lombardot T."/>
            <person name="Becker I."/>
            <person name="Amann J."/>
            <person name="Gellner K."/>
            <person name="Teeling H."/>
            <person name="Leuschner W.D."/>
            <person name="Gloeckner F.-O."/>
            <person name="Lupas A.N."/>
            <person name="Amann R."/>
            <person name="Klenk H.-P."/>
        </authorList>
    </citation>
    <scope>NUCLEOTIDE SEQUENCE [LARGE SCALE GENOMIC DNA]</scope>
    <source>
        <strain evidence="4">DSM 12343 / LSv54</strain>
    </source>
</reference>
<dbReference type="eggNOG" id="COG1319">
    <property type="taxonomic scope" value="Bacteria"/>
</dbReference>
<dbReference type="Pfam" id="PF00941">
    <property type="entry name" value="FAD_binding_5"/>
    <property type="match status" value="1"/>
</dbReference>
<dbReference type="GO" id="GO:0071949">
    <property type="term" value="F:FAD binding"/>
    <property type="evidence" value="ECO:0007669"/>
    <property type="project" value="InterPro"/>
</dbReference>
<dbReference type="SUPFAM" id="SSF55447">
    <property type="entry name" value="CO dehydrogenase flavoprotein C-terminal domain-like"/>
    <property type="match status" value="1"/>
</dbReference>
<dbReference type="InterPro" id="IPR016167">
    <property type="entry name" value="FAD-bd_PCMH_sub1"/>
</dbReference>
<evidence type="ECO:0000313" key="3">
    <source>
        <dbReference type="EMBL" id="CAG36453.1"/>
    </source>
</evidence>
<dbReference type="EMBL" id="CR522870">
    <property type="protein sequence ID" value="CAG36453.1"/>
    <property type="molecule type" value="Genomic_DNA"/>
</dbReference>
<dbReference type="Pfam" id="PF03450">
    <property type="entry name" value="CO_deh_flav_C"/>
    <property type="match status" value="1"/>
</dbReference>
<dbReference type="PANTHER" id="PTHR42659:SF9">
    <property type="entry name" value="XANTHINE DEHYDROGENASE FAD-BINDING SUBUNIT XDHB-RELATED"/>
    <property type="match status" value="1"/>
</dbReference>
<dbReference type="GO" id="GO:0016491">
    <property type="term" value="F:oxidoreductase activity"/>
    <property type="evidence" value="ECO:0007669"/>
    <property type="project" value="InterPro"/>
</dbReference>
<dbReference type="InterPro" id="IPR002346">
    <property type="entry name" value="Mopterin_DH_FAD-bd"/>
</dbReference>
<dbReference type="RefSeq" id="WP_011188965.1">
    <property type="nucleotide sequence ID" value="NC_006138.1"/>
</dbReference>
<dbReference type="SUPFAM" id="SSF56176">
    <property type="entry name" value="FAD-binding/transporter-associated domain-like"/>
    <property type="match status" value="1"/>
</dbReference>
<evidence type="ECO:0000313" key="4">
    <source>
        <dbReference type="Proteomes" id="UP000000602"/>
    </source>
</evidence>
<dbReference type="Gene3D" id="3.30.43.10">
    <property type="entry name" value="Uridine Diphospho-n-acetylenolpyruvylglucosamine Reductase, domain 2"/>
    <property type="match status" value="1"/>
</dbReference>
<feature type="domain" description="FAD-binding PCMH-type" evidence="2">
    <location>
        <begin position="1"/>
        <end position="223"/>
    </location>
</feature>
<evidence type="ECO:0000259" key="2">
    <source>
        <dbReference type="PROSITE" id="PS51387"/>
    </source>
</evidence>
<dbReference type="InterPro" id="IPR051312">
    <property type="entry name" value="Diverse_Substr_Oxidored"/>
</dbReference>
<keyword evidence="1" id="KW-0285">Flavoprotein</keyword>
<name>Q6AMH2_DESPS</name>
<dbReference type="OrthoDB" id="9783813at2"/>
<evidence type="ECO:0000256" key="1">
    <source>
        <dbReference type="ARBA" id="ARBA00022827"/>
    </source>
</evidence>
<dbReference type="KEGG" id="dps:DP1724"/>
<dbReference type="PANTHER" id="PTHR42659">
    <property type="entry name" value="XANTHINE DEHYDROGENASE SUBUNIT C-RELATED"/>
    <property type="match status" value="1"/>
</dbReference>
<dbReference type="InterPro" id="IPR036683">
    <property type="entry name" value="CO_DH_flav_C_dom_sf"/>
</dbReference>
<gene>
    <name evidence="3" type="ordered locus">DP1724</name>
</gene>
<dbReference type="InterPro" id="IPR036318">
    <property type="entry name" value="FAD-bd_PCMH-like_sf"/>
</dbReference>
<dbReference type="Gene3D" id="3.30.465.10">
    <property type="match status" value="2"/>
</dbReference>
<keyword evidence="4" id="KW-1185">Reference proteome</keyword>
<organism evidence="3 4">
    <name type="scientific">Desulfotalea psychrophila (strain LSv54 / DSM 12343)</name>
    <dbReference type="NCBI Taxonomy" id="177439"/>
    <lineage>
        <taxon>Bacteria</taxon>
        <taxon>Pseudomonadati</taxon>
        <taxon>Thermodesulfobacteriota</taxon>
        <taxon>Desulfobulbia</taxon>
        <taxon>Desulfobulbales</taxon>
        <taxon>Desulfocapsaceae</taxon>
        <taxon>Desulfotalea</taxon>
    </lineage>
</organism>
<keyword evidence="1" id="KW-0274">FAD</keyword>
<accession>Q6AMH2</accession>
<dbReference type="InterPro" id="IPR016169">
    <property type="entry name" value="FAD-bd_PCMH_sub2"/>
</dbReference>